<dbReference type="EMBL" id="RXOC01000010">
    <property type="protein sequence ID" value="RXF68593.1"/>
    <property type="molecule type" value="Genomic_DNA"/>
</dbReference>
<dbReference type="InterPro" id="IPR002347">
    <property type="entry name" value="SDR_fam"/>
</dbReference>
<dbReference type="PANTHER" id="PTHR43975:SF2">
    <property type="entry name" value="EG:BACR7A4.14 PROTEIN-RELATED"/>
    <property type="match status" value="1"/>
</dbReference>
<dbReference type="SUPFAM" id="SSF51735">
    <property type="entry name" value="NAD(P)-binding Rossmann-fold domains"/>
    <property type="match status" value="1"/>
</dbReference>
<dbReference type="InterPro" id="IPR036291">
    <property type="entry name" value="NAD(P)-bd_dom_sf"/>
</dbReference>
<evidence type="ECO:0000313" key="2">
    <source>
        <dbReference type="Proteomes" id="UP000290848"/>
    </source>
</evidence>
<dbReference type="PANTHER" id="PTHR43975">
    <property type="entry name" value="ZGC:101858"/>
    <property type="match status" value="1"/>
</dbReference>
<dbReference type="RefSeq" id="WP_128770225.1">
    <property type="nucleotide sequence ID" value="NZ_RXOC01000010.1"/>
</dbReference>
<protein>
    <submittedName>
        <fullName evidence="1">SDR family NAD(P)-dependent oxidoreductase</fullName>
    </submittedName>
</protein>
<comment type="caution">
    <text evidence="1">The sequence shown here is derived from an EMBL/GenBank/DDBJ whole genome shotgun (WGS) entry which is preliminary data.</text>
</comment>
<reference evidence="1 2" key="1">
    <citation type="submission" date="2018-12" db="EMBL/GenBank/DDBJ databases">
        <title>The Draft Genome Sequence of the Soil Bacterium Pedobacter tournemirensis R1.</title>
        <authorList>
            <person name="He J."/>
        </authorList>
    </citation>
    <scope>NUCLEOTIDE SEQUENCE [LARGE SCALE GENOMIC DNA]</scope>
    <source>
        <strain evidence="1 2">R1</strain>
    </source>
</reference>
<dbReference type="Pfam" id="PF00106">
    <property type="entry name" value="adh_short"/>
    <property type="match status" value="1"/>
</dbReference>
<proteinExistence type="predicted"/>
<organism evidence="1 2">
    <name type="scientific">Arcticibacter tournemirensis</name>
    <dbReference type="NCBI Taxonomy" id="699437"/>
    <lineage>
        <taxon>Bacteria</taxon>
        <taxon>Pseudomonadati</taxon>
        <taxon>Bacteroidota</taxon>
        <taxon>Sphingobacteriia</taxon>
        <taxon>Sphingobacteriales</taxon>
        <taxon>Sphingobacteriaceae</taxon>
        <taxon>Arcticibacter</taxon>
    </lineage>
</organism>
<evidence type="ECO:0000313" key="1">
    <source>
        <dbReference type="EMBL" id="RXF68593.1"/>
    </source>
</evidence>
<name>A0A4Q0M6U2_9SPHI</name>
<dbReference type="AlphaFoldDB" id="A0A4Q0M6U2"/>
<dbReference type="Gene3D" id="3.40.50.720">
    <property type="entry name" value="NAD(P)-binding Rossmann-like Domain"/>
    <property type="match status" value="1"/>
</dbReference>
<sequence length="229" mass="26123">MNRMYEKTVVITQASTEIGIAQTMLMAREGANIVACGHDIAILAKMSQEVNAKGGHFLYYTSRPGQVNWKEIFRFAKEEFGSVDTLINNPYLPKNKILLNASLFPSSNWRTSILSEYFEASKCFVREKRNELDGAIVNISINFPGKDTAMEMSHRIQSERLYRISSRILRRYRIRANHIIIDSQNTAQDINNKEIPGHAEDLAYLTLFFASDESYTLNGQSISIKMNQL</sequence>
<dbReference type="Proteomes" id="UP000290848">
    <property type="component" value="Unassembled WGS sequence"/>
</dbReference>
<gene>
    <name evidence="1" type="ORF">EKH83_14785</name>
</gene>
<accession>A0A4Q0M6U2</accession>